<reference evidence="2" key="2">
    <citation type="submission" date="2004-02" db="EMBL/GenBank/DDBJ databases">
        <authorList>
            <consortium name="Genoscope"/>
            <consortium name="Whitehead Institute Centre for Genome Research"/>
        </authorList>
    </citation>
    <scope>NUCLEOTIDE SEQUENCE</scope>
</reference>
<dbReference type="EMBL" id="CAAE01013525">
    <property type="protein sequence ID" value="CAF94898.1"/>
    <property type="molecule type" value="Genomic_DNA"/>
</dbReference>
<name>Q4SWT4_TETNG</name>
<feature type="compositionally biased region" description="Polar residues" evidence="1">
    <location>
        <begin position="19"/>
        <end position="38"/>
    </location>
</feature>
<organism evidence="2">
    <name type="scientific">Tetraodon nigroviridis</name>
    <name type="common">Spotted green pufferfish</name>
    <name type="synonym">Chelonodon nigroviridis</name>
    <dbReference type="NCBI Taxonomy" id="99883"/>
    <lineage>
        <taxon>Eukaryota</taxon>
        <taxon>Metazoa</taxon>
        <taxon>Chordata</taxon>
        <taxon>Craniata</taxon>
        <taxon>Vertebrata</taxon>
        <taxon>Euteleostomi</taxon>
        <taxon>Actinopterygii</taxon>
        <taxon>Neopterygii</taxon>
        <taxon>Teleostei</taxon>
        <taxon>Neoteleostei</taxon>
        <taxon>Acanthomorphata</taxon>
        <taxon>Eupercaria</taxon>
        <taxon>Tetraodontiformes</taxon>
        <taxon>Tetradontoidea</taxon>
        <taxon>Tetraodontidae</taxon>
        <taxon>Tetraodon</taxon>
    </lineage>
</organism>
<proteinExistence type="predicted"/>
<feature type="region of interest" description="Disordered" evidence="1">
    <location>
        <begin position="1"/>
        <end position="60"/>
    </location>
</feature>
<evidence type="ECO:0000256" key="1">
    <source>
        <dbReference type="SAM" id="MobiDB-lite"/>
    </source>
</evidence>
<feature type="compositionally biased region" description="Basic residues" evidence="1">
    <location>
        <begin position="191"/>
        <end position="202"/>
    </location>
</feature>
<dbReference type="AlphaFoldDB" id="Q4SWT4"/>
<sequence>MQTRTRPPSASALPDERWTTVSLWSAPTETRCPSTRGRSLTPKAKSKRPTTRSTELEAELRALPGRREAVAELQAKMRRVVRVSEATETTPLASRSKAAGRWSKLCSPLLSTDQPGHELVLRQLSKEAMAAWSGDPDGVPDYLGATLRSLQSILGTDTFGLVEETVPQSSFRPNYSLVSRGESPGRPPPPPKKKNLPPQKRV</sequence>
<dbReference type="KEGG" id="tng:GSTEN00011310G001"/>
<reference evidence="2" key="1">
    <citation type="journal article" date="2004" name="Nature">
        <title>Genome duplication in the teleost fish Tetraodon nigroviridis reveals the early vertebrate proto-karyotype.</title>
        <authorList>
            <person name="Jaillon O."/>
            <person name="Aury J.-M."/>
            <person name="Brunet F."/>
            <person name="Petit J.-L."/>
            <person name="Stange-Thomann N."/>
            <person name="Mauceli E."/>
            <person name="Bouneau L."/>
            <person name="Fischer C."/>
            <person name="Ozouf-Costaz C."/>
            <person name="Bernot A."/>
            <person name="Nicaud S."/>
            <person name="Jaffe D."/>
            <person name="Fisher S."/>
            <person name="Lutfalla G."/>
            <person name="Dossat C."/>
            <person name="Segurens B."/>
            <person name="Dasilva C."/>
            <person name="Salanoubat M."/>
            <person name="Levy M."/>
            <person name="Boudet N."/>
            <person name="Castellano S."/>
            <person name="Anthouard V."/>
            <person name="Jubin C."/>
            <person name="Castelli V."/>
            <person name="Katinka M."/>
            <person name="Vacherie B."/>
            <person name="Biemont C."/>
            <person name="Skalli Z."/>
            <person name="Cattolico L."/>
            <person name="Poulain J."/>
            <person name="De Berardinis V."/>
            <person name="Cruaud C."/>
            <person name="Duprat S."/>
            <person name="Brottier P."/>
            <person name="Coutanceau J.-P."/>
            <person name="Gouzy J."/>
            <person name="Parra G."/>
            <person name="Lardier G."/>
            <person name="Chapple C."/>
            <person name="McKernan K.J."/>
            <person name="McEwan P."/>
            <person name="Bosak S."/>
            <person name="Kellis M."/>
            <person name="Volff J.-N."/>
            <person name="Guigo R."/>
            <person name="Zody M.C."/>
            <person name="Mesirov J."/>
            <person name="Lindblad-Toh K."/>
            <person name="Birren B."/>
            <person name="Nusbaum C."/>
            <person name="Kahn D."/>
            <person name="Robinson-Rechavi M."/>
            <person name="Laudet V."/>
            <person name="Schachter V."/>
            <person name="Quetier F."/>
            <person name="Saurin W."/>
            <person name="Scarpelli C."/>
            <person name="Wincker P."/>
            <person name="Lander E.S."/>
            <person name="Weissenbach J."/>
            <person name="Roest Crollius H."/>
        </authorList>
    </citation>
    <scope>NUCLEOTIDE SEQUENCE [LARGE SCALE GENOMIC DNA]</scope>
</reference>
<feature type="region of interest" description="Disordered" evidence="1">
    <location>
        <begin position="170"/>
        <end position="202"/>
    </location>
</feature>
<protein>
    <submittedName>
        <fullName evidence="2">(spotted green pufferfish) hypothetical protein</fullName>
    </submittedName>
</protein>
<accession>Q4SWT4</accession>
<comment type="caution">
    <text evidence="2">The sequence shown here is derived from an EMBL/GenBank/DDBJ whole genome shotgun (WGS) entry which is preliminary data.</text>
</comment>
<gene>
    <name evidence="2" type="ORF">GSTENG00011310001</name>
</gene>
<evidence type="ECO:0000313" key="2">
    <source>
        <dbReference type="EMBL" id="CAF94898.1"/>
    </source>
</evidence>